<evidence type="ECO:0000256" key="2">
    <source>
        <dbReference type="ARBA" id="ARBA00023043"/>
    </source>
</evidence>
<evidence type="ECO:0000313" key="6">
    <source>
        <dbReference type="Proteomes" id="UP001221757"/>
    </source>
</evidence>
<feature type="transmembrane region" description="Helical" evidence="4">
    <location>
        <begin position="49"/>
        <end position="72"/>
    </location>
</feature>
<accession>A0AAD7GDY0</accession>
<comment type="caution">
    <text evidence="5">The sequence shown here is derived from an EMBL/GenBank/DDBJ whole genome shotgun (WGS) entry which is preliminary data.</text>
</comment>
<feature type="compositionally biased region" description="Polar residues" evidence="3">
    <location>
        <begin position="105"/>
        <end position="121"/>
    </location>
</feature>
<keyword evidence="4" id="KW-1133">Transmembrane helix</keyword>
<dbReference type="SMART" id="SM00248">
    <property type="entry name" value="ANK"/>
    <property type="match status" value="3"/>
</dbReference>
<dbReference type="SUPFAM" id="SSF48403">
    <property type="entry name" value="Ankyrin repeat"/>
    <property type="match status" value="1"/>
</dbReference>
<keyword evidence="6" id="KW-1185">Reference proteome</keyword>
<feature type="region of interest" description="Disordered" evidence="3">
    <location>
        <begin position="105"/>
        <end position="138"/>
    </location>
</feature>
<feature type="transmembrane region" description="Helical" evidence="4">
    <location>
        <begin position="143"/>
        <end position="161"/>
    </location>
</feature>
<keyword evidence="2" id="KW-0040">ANK repeat</keyword>
<dbReference type="PANTHER" id="PTHR24173">
    <property type="entry name" value="ANKYRIN REPEAT CONTAINING"/>
    <property type="match status" value="1"/>
</dbReference>
<name>A0AAD7GDY0_MYCRO</name>
<keyword evidence="4" id="KW-0812">Transmembrane</keyword>
<evidence type="ECO:0000256" key="3">
    <source>
        <dbReference type="SAM" id="MobiDB-lite"/>
    </source>
</evidence>
<keyword evidence="1" id="KW-0677">Repeat</keyword>
<dbReference type="PANTHER" id="PTHR24173:SF74">
    <property type="entry name" value="ANKYRIN REPEAT DOMAIN-CONTAINING PROTEIN 16"/>
    <property type="match status" value="1"/>
</dbReference>
<evidence type="ECO:0000256" key="1">
    <source>
        <dbReference type="ARBA" id="ARBA00022737"/>
    </source>
</evidence>
<dbReference type="Pfam" id="PF12796">
    <property type="entry name" value="Ank_2"/>
    <property type="match status" value="1"/>
</dbReference>
<dbReference type="InterPro" id="IPR036770">
    <property type="entry name" value="Ankyrin_rpt-contain_sf"/>
</dbReference>
<dbReference type="EMBL" id="JARKIE010000096">
    <property type="protein sequence ID" value="KAJ7686399.1"/>
    <property type="molecule type" value="Genomic_DNA"/>
</dbReference>
<evidence type="ECO:0000313" key="5">
    <source>
        <dbReference type="EMBL" id="KAJ7686399.1"/>
    </source>
</evidence>
<organism evidence="5 6">
    <name type="scientific">Mycena rosella</name>
    <name type="common">Pink bonnet</name>
    <name type="synonym">Agaricus rosellus</name>
    <dbReference type="NCBI Taxonomy" id="1033263"/>
    <lineage>
        <taxon>Eukaryota</taxon>
        <taxon>Fungi</taxon>
        <taxon>Dikarya</taxon>
        <taxon>Basidiomycota</taxon>
        <taxon>Agaricomycotina</taxon>
        <taxon>Agaricomycetes</taxon>
        <taxon>Agaricomycetidae</taxon>
        <taxon>Agaricales</taxon>
        <taxon>Marasmiineae</taxon>
        <taxon>Mycenaceae</taxon>
        <taxon>Mycena</taxon>
    </lineage>
</organism>
<keyword evidence="4" id="KW-0472">Membrane</keyword>
<dbReference type="Gene3D" id="1.25.40.20">
    <property type="entry name" value="Ankyrin repeat-containing domain"/>
    <property type="match status" value="1"/>
</dbReference>
<protein>
    <submittedName>
        <fullName evidence="5">Ankyrin repeat-containing domain protein</fullName>
    </submittedName>
</protein>
<reference evidence="5" key="1">
    <citation type="submission" date="2023-03" db="EMBL/GenBank/DDBJ databases">
        <title>Massive genome expansion in bonnet fungi (Mycena s.s.) driven by repeated elements and novel gene families across ecological guilds.</title>
        <authorList>
            <consortium name="Lawrence Berkeley National Laboratory"/>
            <person name="Harder C.B."/>
            <person name="Miyauchi S."/>
            <person name="Viragh M."/>
            <person name="Kuo A."/>
            <person name="Thoen E."/>
            <person name="Andreopoulos B."/>
            <person name="Lu D."/>
            <person name="Skrede I."/>
            <person name="Drula E."/>
            <person name="Henrissat B."/>
            <person name="Morin E."/>
            <person name="Kohler A."/>
            <person name="Barry K."/>
            <person name="LaButti K."/>
            <person name="Morin E."/>
            <person name="Salamov A."/>
            <person name="Lipzen A."/>
            <person name="Mereny Z."/>
            <person name="Hegedus B."/>
            <person name="Baldrian P."/>
            <person name="Stursova M."/>
            <person name="Weitz H."/>
            <person name="Taylor A."/>
            <person name="Grigoriev I.V."/>
            <person name="Nagy L.G."/>
            <person name="Martin F."/>
            <person name="Kauserud H."/>
        </authorList>
    </citation>
    <scope>NUCLEOTIDE SEQUENCE</scope>
    <source>
        <strain evidence="5">CBHHK067</strain>
    </source>
</reference>
<dbReference type="Proteomes" id="UP001221757">
    <property type="component" value="Unassembled WGS sequence"/>
</dbReference>
<sequence>MTTYWYRTIRKLGRSACAPRHTDRSEPQMPNPCRGACVILTKPWQITSLLMYSLVLIPGFNLIPPFLFFLTLHISYNWSRGRHGTFWKWGDKALGPILKVCTLRGSQPSSDAEKGNPSQLSADPAVAPSDGSHPPPKSPPRNACLIVGLIFLVAFNILFIVDIELTLRRNKGGQNGDAEWGFGQVLALLLLVIPLRDTWGALKEIRENLKSIQGQFEELFLRECQATPAVKELEHLIKRGANVNIRTADPTFGSPLQLAAYYGKIELVEVLLNERDVIGDKADGGYGTPLQAASARGHVAVVEKLLADEKYKEGLNKIGGRYGTALCAACANEQVEVVKVLLQAGALLNVNGEQMGTNVP</sequence>
<evidence type="ECO:0000256" key="4">
    <source>
        <dbReference type="SAM" id="Phobius"/>
    </source>
</evidence>
<gene>
    <name evidence="5" type="ORF">B0H17DRAFT_1304236</name>
</gene>
<proteinExistence type="predicted"/>
<dbReference type="AlphaFoldDB" id="A0AAD7GDY0"/>
<dbReference type="InterPro" id="IPR002110">
    <property type="entry name" value="Ankyrin_rpt"/>
</dbReference>